<sequence>MNTCCSSSNIHNIPTMLCKRNNNINNKNRRSNNNNNNDDDNDDPNNNSNNKCCGNNVGHKVERVCNVLRRTKHIKSGCTRTYLILLNLVFLLLKCLGKNRIGACWNHVVSLQSQGTLTKSVTETISSPQITQSEIYKQSIYSNSLKSFSNTSYENSTVKLRSFEVTPI</sequence>
<gene>
    <name evidence="3" type="primary">20209427</name>
    <name evidence="2" type="ORF">HELRODRAFT_184222</name>
</gene>
<dbReference type="EnsemblMetazoa" id="HelroT184222">
    <property type="protein sequence ID" value="HelroP184222"/>
    <property type="gene ID" value="HelroG184222"/>
</dbReference>
<dbReference type="KEGG" id="hro:HELRODRAFT_184222"/>
<dbReference type="CTD" id="20209427"/>
<evidence type="ECO:0000313" key="4">
    <source>
        <dbReference type="Proteomes" id="UP000015101"/>
    </source>
</evidence>
<dbReference type="HOGENOM" id="CLU_1588276_0_0_1"/>
<evidence type="ECO:0000313" key="3">
    <source>
        <dbReference type="EnsemblMetazoa" id="HelroP184222"/>
    </source>
</evidence>
<reference evidence="4" key="1">
    <citation type="submission" date="2012-12" db="EMBL/GenBank/DDBJ databases">
        <authorList>
            <person name="Hellsten U."/>
            <person name="Grimwood J."/>
            <person name="Chapman J.A."/>
            <person name="Shapiro H."/>
            <person name="Aerts A."/>
            <person name="Otillar R.P."/>
            <person name="Terry A.Y."/>
            <person name="Boore J.L."/>
            <person name="Simakov O."/>
            <person name="Marletaz F."/>
            <person name="Cho S.-J."/>
            <person name="Edsinger-Gonzales E."/>
            <person name="Havlak P."/>
            <person name="Kuo D.-H."/>
            <person name="Larsson T."/>
            <person name="Lv J."/>
            <person name="Arendt D."/>
            <person name="Savage R."/>
            <person name="Osoegawa K."/>
            <person name="de Jong P."/>
            <person name="Lindberg D.R."/>
            <person name="Seaver E.C."/>
            <person name="Weisblat D.A."/>
            <person name="Putnam N.H."/>
            <person name="Grigoriev I.V."/>
            <person name="Rokhsar D.S."/>
        </authorList>
    </citation>
    <scope>NUCLEOTIDE SEQUENCE</scope>
</reference>
<feature type="compositionally biased region" description="Low complexity" evidence="1">
    <location>
        <begin position="22"/>
        <end position="36"/>
    </location>
</feature>
<reference evidence="3" key="3">
    <citation type="submission" date="2015-06" db="UniProtKB">
        <authorList>
            <consortium name="EnsemblMetazoa"/>
        </authorList>
    </citation>
    <scope>IDENTIFICATION</scope>
</reference>
<dbReference type="InParanoid" id="T1FKS8"/>
<protein>
    <submittedName>
        <fullName evidence="2 3">Uncharacterized protein</fullName>
    </submittedName>
</protein>
<evidence type="ECO:0000313" key="2">
    <source>
        <dbReference type="EMBL" id="ESO04829.1"/>
    </source>
</evidence>
<dbReference type="EMBL" id="KB096422">
    <property type="protein sequence ID" value="ESO04829.1"/>
    <property type="molecule type" value="Genomic_DNA"/>
</dbReference>
<accession>T1FKS8</accession>
<dbReference type="EMBL" id="AMQM01009439">
    <property type="status" value="NOT_ANNOTATED_CDS"/>
    <property type="molecule type" value="Genomic_DNA"/>
</dbReference>
<evidence type="ECO:0000256" key="1">
    <source>
        <dbReference type="SAM" id="MobiDB-lite"/>
    </source>
</evidence>
<keyword evidence="4" id="KW-1185">Reference proteome</keyword>
<reference evidence="2 4" key="2">
    <citation type="journal article" date="2013" name="Nature">
        <title>Insights into bilaterian evolution from three spiralian genomes.</title>
        <authorList>
            <person name="Simakov O."/>
            <person name="Marletaz F."/>
            <person name="Cho S.J."/>
            <person name="Edsinger-Gonzales E."/>
            <person name="Havlak P."/>
            <person name="Hellsten U."/>
            <person name="Kuo D.H."/>
            <person name="Larsson T."/>
            <person name="Lv J."/>
            <person name="Arendt D."/>
            <person name="Savage R."/>
            <person name="Osoegawa K."/>
            <person name="de Jong P."/>
            <person name="Grimwood J."/>
            <person name="Chapman J.A."/>
            <person name="Shapiro H."/>
            <person name="Aerts A."/>
            <person name="Otillar R.P."/>
            <person name="Terry A.Y."/>
            <person name="Boore J.L."/>
            <person name="Grigoriev I.V."/>
            <person name="Lindberg D.R."/>
            <person name="Seaver E.C."/>
            <person name="Weisblat D.A."/>
            <person name="Putnam N.H."/>
            <person name="Rokhsar D.S."/>
        </authorList>
    </citation>
    <scope>NUCLEOTIDE SEQUENCE</scope>
</reference>
<proteinExistence type="predicted"/>
<feature type="region of interest" description="Disordered" evidence="1">
    <location>
        <begin position="22"/>
        <end position="51"/>
    </location>
</feature>
<dbReference type="GeneID" id="20209427"/>
<dbReference type="RefSeq" id="XP_009017073.1">
    <property type="nucleotide sequence ID" value="XM_009018825.1"/>
</dbReference>
<name>T1FKS8_HELRO</name>
<organism evidence="3 4">
    <name type="scientific">Helobdella robusta</name>
    <name type="common">Californian leech</name>
    <dbReference type="NCBI Taxonomy" id="6412"/>
    <lineage>
        <taxon>Eukaryota</taxon>
        <taxon>Metazoa</taxon>
        <taxon>Spiralia</taxon>
        <taxon>Lophotrochozoa</taxon>
        <taxon>Annelida</taxon>
        <taxon>Clitellata</taxon>
        <taxon>Hirudinea</taxon>
        <taxon>Rhynchobdellida</taxon>
        <taxon>Glossiphoniidae</taxon>
        <taxon>Helobdella</taxon>
    </lineage>
</organism>
<dbReference type="Proteomes" id="UP000015101">
    <property type="component" value="Unassembled WGS sequence"/>
</dbReference>
<dbReference type="AlphaFoldDB" id="T1FKS8"/>